<evidence type="ECO:0000256" key="1">
    <source>
        <dbReference type="SAM" id="Phobius"/>
    </source>
</evidence>
<feature type="transmembrane region" description="Helical" evidence="1">
    <location>
        <begin position="20"/>
        <end position="49"/>
    </location>
</feature>
<keyword evidence="1" id="KW-0812">Transmembrane</keyword>
<sequence>MGTDKVDPPRRRFRDKMREIRLNACDIATIFYTGILTGVIFVIVLRAYVTSRTTPNLYLRIVGVEGLDPGASTPPGHGAPPPAFHLDVDVSGVREGYTACVGGMHGWRSSLLRVSYHGMVLAWGIVPSFCIDGQRLRPGGGAASNVAAVYAVAAESAVLREEELHGMVRTEQHVTGKVDFDVEGHVAGLGYLKCKTPFFEGEHKSVVYSCGVYQLLEKCT</sequence>
<dbReference type="eggNOG" id="ENOG502R3KY">
    <property type="taxonomic scope" value="Eukaryota"/>
</dbReference>
<dbReference type="EnsemblPlants" id="OGLUM01G28810.1">
    <property type="protein sequence ID" value="OGLUM01G28810.1"/>
    <property type="gene ID" value="OGLUM01G28810"/>
</dbReference>
<accession>A0A0D9YCK1</accession>
<dbReference type="HOGENOM" id="CLU_092955_0_0_1"/>
<evidence type="ECO:0000313" key="2">
    <source>
        <dbReference type="EnsemblPlants" id="OGLUM01G28810.1"/>
    </source>
</evidence>
<dbReference type="PANTHER" id="PTHR33994:SF17">
    <property type="entry name" value="OS01G0655600 PROTEIN"/>
    <property type="match status" value="1"/>
</dbReference>
<reference evidence="2" key="3">
    <citation type="submission" date="2018-05" db="EMBL/GenBank/DDBJ databases">
        <title>OgluRS3 (Oryza glumaepatula Reference Sequence Version 3).</title>
        <authorList>
            <person name="Zhang J."/>
            <person name="Kudrna D."/>
            <person name="Lee S."/>
            <person name="Talag J."/>
            <person name="Welchert J."/>
            <person name="Wing R.A."/>
        </authorList>
    </citation>
    <scope>NUCLEOTIDE SEQUENCE [LARGE SCALE GENOMIC DNA]</scope>
</reference>
<dbReference type="Proteomes" id="UP000026961">
    <property type="component" value="Chromosome 1"/>
</dbReference>
<reference evidence="2" key="2">
    <citation type="submission" date="2015-04" db="UniProtKB">
        <authorList>
            <consortium name="EnsemblPlants"/>
        </authorList>
    </citation>
    <scope>IDENTIFICATION</scope>
</reference>
<dbReference type="AlphaFoldDB" id="A0A0D9YCK1"/>
<organism evidence="2">
    <name type="scientific">Oryza glumipatula</name>
    <dbReference type="NCBI Taxonomy" id="40148"/>
    <lineage>
        <taxon>Eukaryota</taxon>
        <taxon>Viridiplantae</taxon>
        <taxon>Streptophyta</taxon>
        <taxon>Embryophyta</taxon>
        <taxon>Tracheophyta</taxon>
        <taxon>Spermatophyta</taxon>
        <taxon>Magnoliopsida</taxon>
        <taxon>Liliopsida</taxon>
        <taxon>Poales</taxon>
        <taxon>Poaceae</taxon>
        <taxon>BOP clade</taxon>
        <taxon>Oryzoideae</taxon>
        <taxon>Oryzeae</taxon>
        <taxon>Oryzinae</taxon>
        <taxon>Oryza</taxon>
    </lineage>
</organism>
<proteinExistence type="predicted"/>
<dbReference type="Gramene" id="OGLUM01G28810.1">
    <property type="protein sequence ID" value="OGLUM01G28810.1"/>
    <property type="gene ID" value="OGLUM01G28810"/>
</dbReference>
<keyword evidence="3" id="KW-1185">Reference proteome</keyword>
<keyword evidence="1" id="KW-1133">Transmembrane helix</keyword>
<dbReference type="PANTHER" id="PTHR33994">
    <property type="entry name" value="OS04G0515000 PROTEIN"/>
    <property type="match status" value="1"/>
</dbReference>
<reference evidence="2" key="1">
    <citation type="submission" date="2013-08" db="EMBL/GenBank/DDBJ databases">
        <title>Oryza genome evolution.</title>
        <authorList>
            <person name="Wing R.A."/>
            <person name="Panaud O."/>
            <person name="Oliveira A.C."/>
        </authorList>
    </citation>
    <scope>NUCLEOTIDE SEQUENCE</scope>
</reference>
<evidence type="ECO:0000313" key="3">
    <source>
        <dbReference type="Proteomes" id="UP000026961"/>
    </source>
</evidence>
<protein>
    <recommendedName>
        <fullName evidence="4">Late embryogenesis abundant protein LEA-2 subgroup domain-containing protein</fullName>
    </recommendedName>
</protein>
<keyword evidence="1" id="KW-0472">Membrane</keyword>
<evidence type="ECO:0008006" key="4">
    <source>
        <dbReference type="Google" id="ProtNLM"/>
    </source>
</evidence>
<name>A0A0D9YCK1_9ORYZ</name>